<dbReference type="Gene3D" id="2.30.110.10">
    <property type="entry name" value="Electron Transport, Fmn-binding Protein, Chain A"/>
    <property type="match status" value="1"/>
</dbReference>
<comment type="catalytic activity">
    <reaction evidence="2">
        <text>oxidized coenzyme F420-(gamma-L-Glu)(n) + a quinol + H(+) = reduced coenzyme F420-(gamma-L-Glu)(n) + a quinone</text>
        <dbReference type="Rhea" id="RHEA:39663"/>
        <dbReference type="Rhea" id="RHEA-COMP:12939"/>
        <dbReference type="Rhea" id="RHEA-COMP:14378"/>
        <dbReference type="ChEBI" id="CHEBI:15378"/>
        <dbReference type="ChEBI" id="CHEBI:24646"/>
        <dbReference type="ChEBI" id="CHEBI:132124"/>
        <dbReference type="ChEBI" id="CHEBI:133980"/>
        <dbReference type="ChEBI" id="CHEBI:139511"/>
    </reaction>
</comment>
<reference evidence="4 5" key="1">
    <citation type="submission" date="2021-02" db="EMBL/GenBank/DDBJ databases">
        <title>Whole genome sequencing of Streptomyces actuosus VRA1.</title>
        <authorList>
            <person name="Sen G."/>
            <person name="Sen A."/>
        </authorList>
    </citation>
    <scope>NUCLEOTIDE SEQUENCE [LARGE SCALE GENOMIC DNA]</scope>
    <source>
        <strain evidence="4 5">VRA1</strain>
    </source>
</reference>
<dbReference type="Pfam" id="PF04075">
    <property type="entry name" value="F420H2_quin_red"/>
    <property type="match status" value="1"/>
</dbReference>
<sequence length="173" mass="18849">MPFHGEYEPSPTPWVRRQVELYESSGGTEGTTLQNTGMPVVIVTTLGARSGKIRKTPVMRVEHEGRYAAVASLGGAPRHPVWYHNLKADSRAELQDGPHRQDVVAREVTGAERDAWWERAVAAFPQYADYRRRTSREIPVFVLEPEAWPDAGNGAPTADGRGDGPGGTGTGTA</sequence>
<dbReference type="EMBL" id="JAFFZS010000001">
    <property type="protein sequence ID" value="MBN0042671.1"/>
    <property type="molecule type" value="Genomic_DNA"/>
</dbReference>
<feature type="region of interest" description="Disordered" evidence="3">
    <location>
        <begin position="147"/>
        <end position="173"/>
    </location>
</feature>
<proteinExistence type="inferred from homology"/>
<dbReference type="SUPFAM" id="SSF50475">
    <property type="entry name" value="FMN-binding split barrel"/>
    <property type="match status" value="1"/>
</dbReference>
<dbReference type="InterPro" id="IPR004378">
    <property type="entry name" value="F420H2_quin_Rdtase"/>
</dbReference>
<evidence type="ECO:0000256" key="1">
    <source>
        <dbReference type="ARBA" id="ARBA00008710"/>
    </source>
</evidence>
<name>A0ABS2VHV3_STRAS</name>
<evidence type="ECO:0000313" key="5">
    <source>
        <dbReference type="Proteomes" id="UP000788262"/>
    </source>
</evidence>
<dbReference type="PANTHER" id="PTHR39428">
    <property type="entry name" value="F420H(2)-DEPENDENT QUINONE REDUCTASE RV1261C"/>
    <property type="match status" value="1"/>
</dbReference>
<feature type="compositionally biased region" description="Gly residues" evidence="3">
    <location>
        <begin position="163"/>
        <end position="173"/>
    </location>
</feature>
<evidence type="ECO:0000256" key="2">
    <source>
        <dbReference type="ARBA" id="ARBA00049106"/>
    </source>
</evidence>
<dbReference type="NCBIfam" id="TIGR00026">
    <property type="entry name" value="hi_GC_TIGR00026"/>
    <property type="match status" value="1"/>
</dbReference>
<organism evidence="4 5">
    <name type="scientific">Streptomyces actuosus</name>
    <dbReference type="NCBI Taxonomy" id="1885"/>
    <lineage>
        <taxon>Bacteria</taxon>
        <taxon>Bacillati</taxon>
        <taxon>Actinomycetota</taxon>
        <taxon>Actinomycetes</taxon>
        <taxon>Kitasatosporales</taxon>
        <taxon>Streptomycetaceae</taxon>
        <taxon>Streptomyces</taxon>
    </lineage>
</organism>
<dbReference type="Proteomes" id="UP000788262">
    <property type="component" value="Unassembled WGS sequence"/>
</dbReference>
<protein>
    <submittedName>
        <fullName evidence="4">Nitroreductase family deazaflavin-dependent oxidoreductase</fullName>
    </submittedName>
</protein>
<comment type="caution">
    <text evidence="4">The sequence shown here is derived from an EMBL/GenBank/DDBJ whole genome shotgun (WGS) entry which is preliminary data.</text>
</comment>
<keyword evidence="5" id="KW-1185">Reference proteome</keyword>
<gene>
    <name evidence="4" type="ORF">JS756_00795</name>
</gene>
<evidence type="ECO:0000256" key="3">
    <source>
        <dbReference type="SAM" id="MobiDB-lite"/>
    </source>
</evidence>
<dbReference type="InterPro" id="IPR012349">
    <property type="entry name" value="Split_barrel_FMN-bd"/>
</dbReference>
<evidence type="ECO:0000313" key="4">
    <source>
        <dbReference type="EMBL" id="MBN0042671.1"/>
    </source>
</evidence>
<accession>A0ABS2VHV3</accession>
<dbReference type="PANTHER" id="PTHR39428:SF3">
    <property type="entry name" value="DEAZAFLAVIN-DEPENDENT NITROREDUCTASE"/>
    <property type="match status" value="1"/>
</dbReference>
<comment type="similarity">
    <text evidence="1">Belongs to the F420H(2)-dependent quinone reductase family.</text>
</comment>